<protein>
    <submittedName>
        <fullName evidence="3">4-oxalocrotonate tautomerase</fullName>
        <ecNumber evidence="3">5.3.2.6</ecNumber>
    </submittedName>
</protein>
<accession>A0A841L115</accession>
<dbReference type="Proteomes" id="UP000579281">
    <property type="component" value="Unassembled WGS sequence"/>
</dbReference>
<reference evidence="3 4" key="1">
    <citation type="submission" date="2020-08" db="EMBL/GenBank/DDBJ databases">
        <title>Genomic Encyclopedia of Type Strains, Phase IV (KMG-IV): sequencing the most valuable type-strain genomes for metagenomic binning, comparative biology and taxonomic classification.</title>
        <authorList>
            <person name="Goeker M."/>
        </authorList>
    </citation>
    <scope>NUCLEOTIDE SEQUENCE [LARGE SCALE GENOMIC DNA]</scope>
    <source>
        <strain evidence="3 4">DSM 103526</strain>
    </source>
</reference>
<name>A0A841L115_9FIRM</name>
<dbReference type="SUPFAM" id="SSF55331">
    <property type="entry name" value="Tautomerase/MIF"/>
    <property type="match status" value="1"/>
</dbReference>
<dbReference type="InterPro" id="IPR014347">
    <property type="entry name" value="Tautomerase/MIF_sf"/>
</dbReference>
<dbReference type="NCBIfam" id="NF041920">
    <property type="entry name" value="DmpI"/>
    <property type="match status" value="1"/>
</dbReference>
<evidence type="ECO:0000313" key="4">
    <source>
        <dbReference type="Proteomes" id="UP000579281"/>
    </source>
</evidence>
<keyword evidence="1 3" id="KW-0413">Isomerase</keyword>
<feature type="domain" description="4-oxalocrotonate tautomerase-like" evidence="2">
    <location>
        <begin position="3"/>
        <end position="60"/>
    </location>
</feature>
<dbReference type="EC" id="5.3.2.6" evidence="3"/>
<dbReference type="GO" id="GO:0016853">
    <property type="term" value="F:isomerase activity"/>
    <property type="evidence" value="ECO:0007669"/>
    <property type="project" value="UniProtKB-KW"/>
</dbReference>
<gene>
    <name evidence="3" type="ORF">HNQ80_002164</name>
</gene>
<comment type="caution">
    <text evidence="3">The sequence shown here is derived from an EMBL/GenBank/DDBJ whole genome shotgun (WGS) entry which is preliminary data.</text>
</comment>
<keyword evidence="4" id="KW-1185">Reference proteome</keyword>
<dbReference type="InterPro" id="IPR004370">
    <property type="entry name" value="4-OT-like_dom"/>
</dbReference>
<evidence type="ECO:0000313" key="3">
    <source>
        <dbReference type="EMBL" id="MBB6216065.1"/>
    </source>
</evidence>
<proteinExistence type="predicted"/>
<dbReference type="Pfam" id="PF01361">
    <property type="entry name" value="Tautomerase"/>
    <property type="match status" value="1"/>
</dbReference>
<evidence type="ECO:0000259" key="2">
    <source>
        <dbReference type="Pfam" id="PF01361"/>
    </source>
</evidence>
<dbReference type="EMBL" id="JACHEN010000012">
    <property type="protein sequence ID" value="MBB6216065.1"/>
    <property type="molecule type" value="Genomic_DNA"/>
</dbReference>
<dbReference type="Gene3D" id="3.30.429.10">
    <property type="entry name" value="Macrophage Migration Inhibitory Factor"/>
    <property type="match status" value="1"/>
</dbReference>
<evidence type="ECO:0000256" key="1">
    <source>
        <dbReference type="ARBA" id="ARBA00023235"/>
    </source>
</evidence>
<sequence>MMPVITLDGPKLTKEQKAQLVKEFVTKASEILNLPEQAFVTIVRENDFDNIGNGTTLLSDRHK</sequence>
<organism evidence="3 4">
    <name type="scientific">Anaerosolibacter carboniphilus</name>
    <dbReference type="NCBI Taxonomy" id="1417629"/>
    <lineage>
        <taxon>Bacteria</taxon>
        <taxon>Bacillati</taxon>
        <taxon>Bacillota</taxon>
        <taxon>Clostridia</taxon>
        <taxon>Peptostreptococcales</taxon>
        <taxon>Thermotaleaceae</taxon>
        <taxon>Anaerosolibacter</taxon>
    </lineage>
</organism>
<dbReference type="AlphaFoldDB" id="A0A841L115"/>